<dbReference type="AlphaFoldDB" id="A0A512BFL4"/>
<evidence type="ECO:0000256" key="5">
    <source>
        <dbReference type="ARBA" id="ARBA00023315"/>
    </source>
</evidence>
<dbReference type="InterPro" id="IPR010137">
    <property type="entry name" value="Lipid_A_LpxA"/>
</dbReference>
<evidence type="ECO:0000313" key="7">
    <source>
        <dbReference type="EMBL" id="GEO10627.1"/>
    </source>
</evidence>
<dbReference type="PANTHER" id="PTHR43480">
    <property type="entry name" value="ACYL-[ACYL-CARRIER-PROTEIN]--UDP-N-ACETYLGLUCOSAMINE O-ACYLTRANSFERASE"/>
    <property type="match status" value="1"/>
</dbReference>
<protein>
    <submittedName>
        <fullName evidence="7">Acyl-[acyl-carrier-protein]--UDP-N-acetylglucosamine O-acyltransferase</fullName>
    </submittedName>
</protein>
<dbReference type="EMBL" id="BJYT01000012">
    <property type="protein sequence ID" value="GEO10627.1"/>
    <property type="molecule type" value="Genomic_DNA"/>
</dbReference>
<evidence type="ECO:0000256" key="4">
    <source>
        <dbReference type="ARBA" id="ARBA00023098"/>
    </source>
</evidence>
<keyword evidence="4" id="KW-0443">Lipid metabolism</keyword>
<dbReference type="InterPro" id="IPR029098">
    <property type="entry name" value="Acetyltransf_C"/>
</dbReference>
<gene>
    <name evidence="7" type="primary">lpxA</name>
    <name evidence="7" type="ORF">SAE01_31230</name>
</gene>
<dbReference type="InterPro" id="IPR001451">
    <property type="entry name" value="Hexapep"/>
</dbReference>
<dbReference type="OrthoDB" id="9807278at2"/>
<proteinExistence type="predicted"/>
<sequence>MSKISSLAHIHPDAKIGDNVTIDPFAVVQGEVTIGAGTHVMSHAVVMDGSIIGKKVTVYPGAVIGATPQDLKFVGEKTTVEIGDGSTIRECVTVNRGTKEKWKTVLGKNCLIMAYAHVAHDCILGDNVILGNAVQLAGHVEVGNFAIISGLSGAVQFTRIGAHTYVAGHAVVRKDVPPFVKGAREPMSFAGVNKVGLQRAKFSPEKIQEIAEIYKILFIEKNITSSALDKIESTFPSSVERDAIVDFVKSSKTGIIKRPSKTESDDDKAF</sequence>
<keyword evidence="2" id="KW-0441">Lipid A biosynthesis</keyword>
<keyword evidence="5 7" id="KW-0012">Acyltransferase</keyword>
<feature type="domain" description="UDP N-acetylglucosamine O-acyltransferase C-terminal" evidence="6">
    <location>
        <begin position="175"/>
        <end position="256"/>
    </location>
</feature>
<dbReference type="RefSeq" id="WP_147204745.1">
    <property type="nucleotide sequence ID" value="NZ_BJYT01000012.1"/>
</dbReference>
<dbReference type="InterPro" id="IPR037157">
    <property type="entry name" value="Acetyltransf_C_sf"/>
</dbReference>
<keyword evidence="1" id="KW-0444">Lipid biosynthesis</keyword>
<evidence type="ECO:0000256" key="1">
    <source>
        <dbReference type="ARBA" id="ARBA00022516"/>
    </source>
</evidence>
<name>A0A512BFL4_9BACT</name>
<dbReference type="GO" id="GO:0016020">
    <property type="term" value="C:membrane"/>
    <property type="evidence" value="ECO:0007669"/>
    <property type="project" value="GOC"/>
</dbReference>
<dbReference type="Gene3D" id="1.20.1180.10">
    <property type="entry name" value="Udp N-acetylglucosamine O-acyltransferase, C-terminal domain"/>
    <property type="match status" value="1"/>
</dbReference>
<reference evidence="7 8" key="1">
    <citation type="submission" date="2019-07" db="EMBL/GenBank/DDBJ databases">
        <title>Whole genome shotgun sequence of Segetibacter aerophilus NBRC 106135.</title>
        <authorList>
            <person name="Hosoyama A."/>
            <person name="Uohara A."/>
            <person name="Ohji S."/>
            <person name="Ichikawa N."/>
        </authorList>
    </citation>
    <scope>NUCLEOTIDE SEQUENCE [LARGE SCALE GENOMIC DNA]</scope>
    <source>
        <strain evidence="7 8">NBRC 106135</strain>
    </source>
</reference>
<dbReference type="GO" id="GO:0009245">
    <property type="term" value="P:lipid A biosynthetic process"/>
    <property type="evidence" value="ECO:0007669"/>
    <property type="project" value="UniProtKB-KW"/>
</dbReference>
<dbReference type="NCBIfam" id="NF003657">
    <property type="entry name" value="PRK05289.1"/>
    <property type="match status" value="1"/>
</dbReference>
<evidence type="ECO:0000259" key="6">
    <source>
        <dbReference type="Pfam" id="PF13720"/>
    </source>
</evidence>
<dbReference type="Pfam" id="PF13720">
    <property type="entry name" value="Acetyltransf_11"/>
    <property type="match status" value="1"/>
</dbReference>
<dbReference type="Pfam" id="PF00132">
    <property type="entry name" value="Hexapep"/>
    <property type="match status" value="2"/>
</dbReference>
<dbReference type="InterPro" id="IPR011004">
    <property type="entry name" value="Trimer_LpxA-like_sf"/>
</dbReference>
<dbReference type="PIRSF" id="PIRSF000456">
    <property type="entry name" value="UDP-GlcNAc_acltr"/>
    <property type="match status" value="1"/>
</dbReference>
<evidence type="ECO:0000256" key="2">
    <source>
        <dbReference type="ARBA" id="ARBA00022556"/>
    </source>
</evidence>
<evidence type="ECO:0000313" key="8">
    <source>
        <dbReference type="Proteomes" id="UP000321513"/>
    </source>
</evidence>
<keyword evidence="8" id="KW-1185">Reference proteome</keyword>
<dbReference type="CDD" id="cd03351">
    <property type="entry name" value="LbH_UDP-GlcNAc_AT"/>
    <property type="match status" value="1"/>
</dbReference>
<evidence type="ECO:0000256" key="3">
    <source>
        <dbReference type="ARBA" id="ARBA00022679"/>
    </source>
</evidence>
<accession>A0A512BFL4</accession>
<keyword evidence="3 7" id="KW-0808">Transferase</keyword>
<dbReference type="PANTHER" id="PTHR43480:SF1">
    <property type="entry name" value="ACYL-[ACYL-CARRIER-PROTEIN]--UDP-N-ACETYLGLUCOSAMINE O-ACYLTRANSFERASE, MITOCHONDRIAL-RELATED"/>
    <property type="match status" value="1"/>
</dbReference>
<dbReference type="NCBIfam" id="TIGR01852">
    <property type="entry name" value="lipid_A_lpxA"/>
    <property type="match status" value="1"/>
</dbReference>
<organism evidence="7 8">
    <name type="scientific">Segetibacter aerophilus</name>
    <dbReference type="NCBI Taxonomy" id="670293"/>
    <lineage>
        <taxon>Bacteria</taxon>
        <taxon>Pseudomonadati</taxon>
        <taxon>Bacteroidota</taxon>
        <taxon>Chitinophagia</taxon>
        <taxon>Chitinophagales</taxon>
        <taxon>Chitinophagaceae</taxon>
        <taxon>Segetibacter</taxon>
    </lineage>
</organism>
<comment type="caution">
    <text evidence="7">The sequence shown here is derived from an EMBL/GenBank/DDBJ whole genome shotgun (WGS) entry which is preliminary data.</text>
</comment>
<dbReference type="Gene3D" id="2.160.10.10">
    <property type="entry name" value="Hexapeptide repeat proteins"/>
    <property type="match status" value="1"/>
</dbReference>
<dbReference type="SUPFAM" id="SSF51161">
    <property type="entry name" value="Trimeric LpxA-like enzymes"/>
    <property type="match status" value="1"/>
</dbReference>
<dbReference type="GO" id="GO:0008780">
    <property type="term" value="F:acyl-[acyl-carrier-protein]-UDP-N-acetylglucosamine O-acyltransferase activity"/>
    <property type="evidence" value="ECO:0007669"/>
    <property type="project" value="InterPro"/>
</dbReference>
<dbReference type="Proteomes" id="UP000321513">
    <property type="component" value="Unassembled WGS sequence"/>
</dbReference>